<dbReference type="SUPFAM" id="SSF56801">
    <property type="entry name" value="Acetyl-CoA synthetase-like"/>
    <property type="match status" value="1"/>
</dbReference>
<keyword evidence="5" id="KW-1185">Reference proteome</keyword>
<comment type="caution">
    <text evidence="4">The sequence shown here is derived from an EMBL/GenBank/DDBJ whole genome shotgun (WGS) entry which is preliminary data.</text>
</comment>
<reference evidence="4" key="1">
    <citation type="journal article" date="2020" name="Nat. Commun.">
        <title>Large-scale genome sequencing of mycorrhizal fungi provides insights into the early evolution of symbiotic traits.</title>
        <authorList>
            <person name="Miyauchi S."/>
            <person name="Kiss E."/>
            <person name="Kuo A."/>
            <person name="Drula E."/>
            <person name="Kohler A."/>
            <person name="Sanchez-Garcia M."/>
            <person name="Morin E."/>
            <person name="Andreopoulos B."/>
            <person name="Barry K.W."/>
            <person name="Bonito G."/>
            <person name="Buee M."/>
            <person name="Carver A."/>
            <person name="Chen C."/>
            <person name="Cichocki N."/>
            <person name="Clum A."/>
            <person name="Culley D."/>
            <person name="Crous P.W."/>
            <person name="Fauchery L."/>
            <person name="Girlanda M."/>
            <person name="Hayes R.D."/>
            <person name="Keri Z."/>
            <person name="LaButti K."/>
            <person name="Lipzen A."/>
            <person name="Lombard V."/>
            <person name="Magnuson J."/>
            <person name="Maillard F."/>
            <person name="Murat C."/>
            <person name="Nolan M."/>
            <person name="Ohm R.A."/>
            <person name="Pangilinan J."/>
            <person name="Pereira M.F."/>
            <person name="Perotto S."/>
            <person name="Peter M."/>
            <person name="Pfister S."/>
            <person name="Riley R."/>
            <person name="Sitrit Y."/>
            <person name="Stielow J.B."/>
            <person name="Szollosi G."/>
            <person name="Zifcakova L."/>
            <person name="Stursova M."/>
            <person name="Spatafora J.W."/>
            <person name="Tedersoo L."/>
            <person name="Vaario L.M."/>
            <person name="Yamada A."/>
            <person name="Yan M."/>
            <person name="Wang P."/>
            <person name="Xu J."/>
            <person name="Bruns T."/>
            <person name="Baldrian P."/>
            <person name="Vilgalys R."/>
            <person name="Dunand C."/>
            <person name="Henrissat B."/>
            <person name="Grigoriev I.V."/>
            <person name="Hibbett D."/>
            <person name="Nagy L.G."/>
            <person name="Martin F.M."/>
        </authorList>
    </citation>
    <scope>NUCLEOTIDE SEQUENCE</scope>
    <source>
        <strain evidence="4">UP504</strain>
    </source>
</reference>
<gene>
    <name evidence="4" type="ORF">BS47DRAFT_1414760</name>
</gene>
<evidence type="ECO:0000256" key="2">
    <source>
        <dbReference type="ARBA" id="ARBA00022598"/>
    </source>
</evidence>
<protein>
    <recommendedName>
        <fullName evidence="3">AMP-dependent synthetase/ligase domain-containing protein</fullName>
    </recommendedName>
</protein>
<evidence type="ECO:0000259" key="3">
    <source>
        <dbReference type="Pfam" id="PF00501"/>
    </source>
</evidence>
<evidence type="ECO:0000313" key="4">
    <source>
        <dbReference type="EMBL" id="KAF9518817.1"/>
    </source>
</evidence>
<evidence type="ECO:0000313" key="5">
    <source>
        <dbReference type="Proteomes" id="UP000886523"/>
    </source>
</evidence>
<dbReference type="Proteomes" id="UP000886523">
    <property type="component" value="Unassembled WGS sequence"/>
</dbReference>
<dbReference type="InterPro" id="IPR042099">
    <property type="entry name" value="ANL_N_sf"/>
</dbReference>
<dbReference type="OrthoDB" id="1898221at2759"/>
<proteinExistence type="inferred from homology"/>
<dbReference type="GO" id="GO:0016405">
    <property type="term" value="F:CoA-ligase activity"/>
    <property type="evidence" value="ECO:0007669"/>
    <property type="project" value="TreeGrafter"/>
</dbReference>
<dbReference type="Gene3D" id="3.40.50.12780">
    <property type="entry name" value="N-terminal domain of ligase-like"/>
    <property type="match status" value="1"/>
</dbReference>
<keyword evidence="2" id="KW-0436">Ligase</keyword>
<dbReference type="InterPro" id="IPR000873">
    <property type="entry name" value="AMP-dep_synth/lig_dom"/>
</dbReference>
<feature type="non-terminal residue" evidence="4">
    <location>
        <position position="1"/>
    </location>
</feature>
<accession>A0A9P6B7T4</accession>
<organism evidence="4 5">
    <name type="scientific">Hydnum rufescens UP504</name>
    <dbReference type="NCBI Taxonomy" id="1448309"/>
    <lineage>
        <taxon>Eukaryota</taxon>
        <taxon>Fungi</taxon>
        <taxon>Dikarya</taxon>
        <taxon>Basidiomycota</taxon>
        <taxon>Agaricomycotina</taxon>
        <taxon>Agaricomycetes</taxon>
        <taxon>Cantharellales</taxon>
        <taxon>Hydnaceae</taxon>
        <taxon>Hydnum</taxon>
    </lineage>
</organism>
<comment type="similarity">
    <text evidence="1">Belongs to the ATP-dependent AMP-binding enzyme family.</text>
</comment>
<evidence type="ECO:0000256" key="1">
    <source>
        <dbReference type="ARBA" id="ARBA00006432"/>
    </source>
</evidence>
<name>A0A9P6B7T4_9AGAM</name>
<sequence>HSFGGVVSSLAPLSIGVPLIILPRFQPAAFLATIQKHNIAVRVPWPSGFFIFVTEEGMAEYDLSSLRNILLGAAPVSTELILDTGEKLRKRGAKDLEITQAFRLTEITYVINILQVRSRIGSIGILLPNQEARLVDEDENDVNEGERGELWIRGDNIMKGYLHNEEATRNAITPDGWFKRGNIATRDSEDFYAIADRKKELIKRGKAFPPAELEALLISHPDVADSGVIDIFLSPKRQSSQEFTMRQSEIPSPSISFL</sequence>
<dbReference type="EMBL" id="MU128922">
    <property type="protein sequence ID" value="KAF9518817.1"/>
    <property type="molecule type" value="Genomic_DNA"/>
</dbReference>
<dbReference type="Pfam" id="PF00501">
    <property type="entry name" value="AMP-binding"/>
    <property type="match status" value="1"/>
</dbReference>
<dbReference type="AlphaFoldDB" id="A0A9P6B7T4"/>
<dbReference type="PANTHER" id="PTHR24096">
    <property type="entry name" value="LONG-CHAIN-FATTY-ACID--COA LIGASE"/>
    <property type="match status" value="1"/>
</dbReference>
<feature type="domain" description="AMP-dependent synthetase/ligase" evidence="3">
    <location>
        <begin position="1"/>
        <end position="162"/>
    </location>
</feature>
<dbReference type="PANTHER" id="PTHR24096:SF149">
    <property type="entry name" value="AMP-BINDING DOMAIN-CONTAINING PROTEIN-RELATED"/>
    <property type="match status" value="1"/>
</dbReference>